<dbReference type="InterPro" id="IPR002528">
    <property type="entry name" value="MATE_fam"/>
</dbReference>
<dbReference type="GO" id="GO:0042910">
    <property type="term" value="F:xenobiotic transmembrane transporter activity"/>
    <property type="evidence" value="ECO:0007669"/>
    <property type="project" value="InterPro"/>
</dbReference>
<keyword evidence="8 10" id="KW-0472">Membrane</keyword>
<accession>A0A9D1YM84</accession>
<evidence type="ECO:0000256" key="8">
    <source>
        <dbReference type="ARBA" id="ARBA00023136"/>
    </source>
</evidence>
<name>A0A9D1YM84_9FIRM</name>
<evidence type="ECO:0000256" key="7">
    <source>
        <dbReference type="ARBA" id="ARBA00022989"/>
    </source>
</evidence>
<evidence type="ECO:0000256" key="1">
    <source>
        <dbReference type="ARBA" id="ARBA00004651"/>
    </source>
</evidence>
<dbReference type="InterPro" id="IPR045070">
    <property type="entry name" value="MATE_MepA-like"/>
</dbReference>
<keyword evidence="9" id="KW-0046">Antibiotic resistance</keyword>
<keyword evidence="5" id="KW-1003">Cell membrane</keyword>
<feature type="transmembrane region" description="Helical" evidence="10">
    <location>
        <begin position="170"/>
        <end position="194"/>
    </location>
</feature>
<dbReference type="AlphaFoldDB" id="A0A9D1YM84"/>
<dbReference type="GO" id="GO:0015297">
    <property type="term" value="F:antiporter activity"/>
    <property type="evidence" value="ECO:0007669"/>
    <property type="project" value="InterPro"/>
</dbReference>
<proteinExistence type="inferred from homology"/>
<feature type="transmembrane region" description="Helical" evidence="10">
    <location>
        <begin position="140"/>
        <end position="163"/>
    </location>
</feature>
<feature type="transmembrane region" description="Helical" evidence="10">
    <location>
        <begin position="319"/>
        <end position="340"/>
    </location>
</feature>
<dbReference type="CDD" id="cd13143">
    <property type="entry name" value="MATE_MepA_like"/>
    <property type="match status" value="1"/>
</dbReference>
<gene>
    <name evidence="11" type="ORF">H9831_02265</name>
</gene>
<dbReference type="InterPro" id="IPR048279">
    <property type="entry name" value="MdtK-like"/>
</dbReference>
<feature type="transmembrane region" description="Helical" evidence="10">
    <location>
        <begin position="200"/>
        <end position="221"/>
    </location>
</feature>
<feature type="transmembrane region" description="Helical" evidence="10">
    <location>
        <begin position="17"/>
        <end position="38"/>
    </location>
</feature>
<comment type="subcellular location">
    <subcellularLocation>
        <location evidence="1">Cell membrane</location>
        <topology evidence="1">Multi-pass membrane protein</topology>
    </subcellularLocation>
</comment>
<dbReference type="PIRSF" id="PIRSF006603">
    <property type="entry name" value="DinF"/>
    <property type="match status" value="1"/>
</dbReference>
<reference evidence="11" key="2">
    <citation type="submission" date="2021-04" db="EMBL/GenBank/DDBJ databases">
        <authorList>
            <person name="Gilroy R."/>
        </authorList>
    </citation>
    <scope>NUCLEOTIDE SEQUENCE</scope>
    <source>
        <strain evidence="11">ChiSxjej3B15-24422</strain>
    </source>
</reference>
<feature type="transmembrane region" description="Helical" evidence="10">
    <location>
        <begin position="429"/>
        <end position="447"/>
    </location>
</feature>
<protein>
    <recommendedName>
        <fullName evidence="3">Multidrug export protein MepA</fullName>
    </recommendedName>
</protein>
<keyword evidence="6 10" id="KW-0812">Transmembrane</keyword>
<reference evidence="11" key="1">
    <citation type="journal article" date="2021" name="PeerJ">
        <title>Extensive microbial diversity within the chicken gut microbiome revealed by metagenomics and culture.</title>
        <authorList>
            <person name="Gilroy R."/>
            <person name="Ravi A."/>
            <person name="Getino M."/>
            <person name="Pursley I."/>
            <person name="Horton D.L."/>
            <person name="Alikhan N.F."/>
            <person name="Baker D."/>
            <person name="Gharbi K."/>
            <person name="Hall N."/>
            <person name="Watson M."/>
            <person name="Adriaenssens E.M."/>
            <person name="Foster-Nyarko E."/>
            <person name="Jarju S."/>
            <person name="Secka A."/>
            <person name="Antonio M."/>
            <person name="Oren A."/>
            <person name="Chaudhuri R.R."/>
            <person name="La Ragione R."/>
            <person name="Hildebrand F."/>
            <person name="Pallen M.J."/>
        </authorList>
    </citation>
    <scope>NUCLEOTIDE SEQUENCE</scope>
    <source>
        <strain evidence="11">ChiSxjej3B15-24422</strain>
    </source>
</reference>
<keyword evidence="7 10" id="KW-1133">Transmembrane helix</keyword>
<feature type="transmembrane region" description="Helical" evidence="10">
    <location>
        <begin position="50"/>
        <end position="76"/>
    </location>
</feature>
<sequence>MQTQSEQRFATESIPKLMVTMAVPSVIAQVINILYNIVDRIYIGHIEGVGAAALTGVGVTFPIITLISAFSAFVGRGGAPLAAIWMGKGDQKHAEKILGNGAFLLTAFSVLLMAVFLIWQRPLLYLFGASDATIGYACDYLTIYLLGTWFVQLALGLNPFIICQGKPRTAMLSIVIGAVINIVLDPIFIFVFGWGVRGAAIATVISQAMSAAWNVGFLVSGKSSIRLMMKNLKPEPRIIGQTFSLGISPFIMSSTESLVTIVLNSGMQRYGGDLYVGSITIMQSVLQLFSAPLTGFTQGVQPIISYNYGAGNFARTKKICLSMIGVSFTISFLANMTAMVVPEFYASLFSNDPELIALVGKVMPIFLFGMLFFGLQNGIQPSFLSLGQAGISLFIAMFRKVILLVPLALILPRFFGVMGIYYAEPVSDIISAATATLLFALNINRILSKEYLERIR</sequence>
<feature type="transmembrane region" description="Helical" evidence="10">
    <location>
        <begin position="401"/>
        <end position="423"/>
    </location>
</feature>
<organism evidence="11 12">
    <name type="scientific">Candidatus Eisenbergiella pullistercoris</name>
    <dbReference type="NCBI Taxonomy" id="2838555"/>
    <lineage>
        <taxon>Bacteria</taxon>
        <taxon>Bacillati</taxon>
        <taxon>Bacillota</taxon>
        <taxon>Clostridia</taxon>
        <taxon>Lachnospirales</taxon>
        <taxon>Lachnospiraceae</taxon>
        <taxon>Eisenbergiella</taxon>
    </lineage>
</organism>
<dbReference type="PANTHER" id="PTHR43823:SF3">
    <property type="entry name" value="MULTIDRUG EXPORT PROTEIN MEPA"/>
    <property type="match status" value="1"/>
</dbReference>
<feature type="transmembrane region" description="Helical" evidence="10">
    <location>
        <begin position="355"/>
        <end position="375"/>
    </location>
</feature>
<dbReference type="NCBIfam" id="TIGR00797">
    <property type="entry name" value="matE"/>
    <property type="match status" value="1"/>
</dbReference>
<comment type="caution">
    <text evidence="11">The sequence shown here is derived from an EMBL/GenBank/DDBJ whole genome shotgun (WGS) entry which is preliminary data.</text>
</comment>
<evidence type="ECO:0000313" key="12">
    <source>
        <dbReference type="Proteomes" id="UP000824007"/>
    </source>
</evidence>
<dbReference type="GO" id="GO:0046677">
    <property type="term" value="P:response to antibiotic"/>
    <property type="evidence" value="ECO:0007669"/>
    <property type="project" value="UniProtKB-KW"/>
</dbReference>
<evidence type="ECO:0000256" key="4">
    <source>
        <dbReference type="ARBA" id="ARBA00022448"/>
    </source>
</evidence>
<evidence type="ECO:0000256" key="10">
    <source>
        <dbReference type="SAM" id="Phobius"/>
    </source>
</evidence>
<evidence type="ECO:0000256" key="9">
    <source>
        <dbReference type="ARBA" id="ARBA00023251"/>
    </source>
</evidence>
<evidence type="ECO:0000313" key="11">
    <source>
        <dbReference type="EMBL" id="HIY59495.1"/>
    </source>
</evidence>
<dbReference type="Proteomes" id="UP000824007">
    <property type="component" value="Unassembled WGS sequence"/>
</dbReference>
<evidence type="ECO:0000256" key="2">
    <source>
        <dbReference type="ARBA" id="ARBA00008417"/>
    </source>
</evidence>
<feature type="transmembrane region" description="Helical" evidence="10">
    <location>
        <begin position="97"/>
        <end position="120"/>
    </location>
</feature>
<comment type="similarity">
    <text evidence="2">Belongs to the multi antimicrobial extrusion (MATE) (TC 2.A.66.1) family. MepA subfamily.</text>
</comment>
<dbReference type="GO" id="GO:0005886">
    <property type="term" value="C:plasma membrane"/>
    <property type="evidence" value="ECO:0007669"/>
    <property type="project" value="UniProtKB-SubCell"/>
</dbReference>
<dbReference type="Pfam" id="PF01554">
    <property type="entry name" value="MatE"/>
    <property type="match status" value="2"/>
</dbReference>
<evidence type="ECO:0000256" key="5">
    <source>
        <dbReference type="ARBA" id="ARBA00022475"/>
    </source>
</evidence>
<dbReference type="InterPro" id="IPR051327">
    <property type="entry name" value="MATE_MepA_subfamily"/>
</dbReference>
<evidence type="ECO:0000256" key="6">
    <source>
        <dbReference type="ARBA" id="ARBA00022692"/>
    </source>
</evidence>
<dbReference type="PANTHER" id="PTHR43823">
    <property type="entry name" value="SPORULATION PROTEIN YKVU"/>
    <property type="match status" value="1"/>
</dbReference>
<keyword evidence="4" id="KW-0813">Transport</keyword>
<evidence type="ECO:0000256" key="3">
    <source>
        <dbReference type="ARBA" id="ARBA00022106"/>
    </source>
</evidence>
<dbReference type="EMBL" id="DXDD01000029">
    <property type="protein sequence ID" value="HIY59495.1"/>
    <property type="molecule type" value="Genomic_DNA"/>
</dbReference>